<feature type="domain" description="Acyclic terpene utilisation N-terminal" evidence="1">
    <location>
        <begin position="23"/>
        <end position="466"/>
    </location>
</feature>
<dbReference type="GeneID" id="89978902"/>
<sequence length="618" mass="67746">MGSIAENNSSAGLAIEARGTRPIRICGASGSVFDRRAIFGNMVNSSEPIDLIIGDWMSEGNMPACSTRKLAGEPGFEASFLEVLEPVLPKIAERGVKVAVNAGGSDAQLLATIVQKLSDQQNLDLIVAWVSGDDVFEQVNKHLTSGKAVLNSIDTGEQISDWKFKPVAAQAYLGAFGVAKAFELGANIVICGRVADASPTIGGAIWWYNWTRDNLQELAFSLVAGHLVECSTYITGANFSGFKSIPRSEDPGLPIAEIHSNGEFVITKLTGSGGAVTTETVKAQLLYEIQGPWYFNSDVTAVLDEIRIDQLEPDVVAISGITALPPPVTTKVGISGVAGYSAELHWAIVGLDVQAKAKMIESHLRLSLGEERIKKLSLLKFTTNGTAAANPRRQNDATVDFRIFAQAQNEEDLSTENFMRPVWDIIMCTYPGATPHAATNAGLPRPWFEYWVTLLDQAEVRHVVHLPNNRCIEIPPPTRTRTYPLQQPSYDPTNPTDLSTFGETVECPIGFIVHARSGDKGCNANVGFFVRYEDEYEWLRSLLTIQKMKQLLRDEYSGNAIDRFELPNIWAVHFVCHQHLDRGINSSSTYDILGKNLGEFLRAQHVAVPTRFLDRGRI</sequence>
<evidence type="ECO:0000313" key="4">
    <source>
        <dbReference type="Proteomes" id="UP001358417"/>
    </source>
</evidence>
<dbReference type="RefSeq" id="XP_064700127.1">
    <property type="nucleotide sequence ID" value="XM_064854281.1"/>
</dbReference>
<evidence type="ECO:0008006" key="5">
    <source>
        <dbReference type="Google" id="ProtNLM"/>
    </source>
</evidence>
<name>A0AAV9MV51_9EURO</name>
<protein>
    <recommendedName>
        <fullName evidence="5">DUF1446 domain-containing protein</fullName>
    </recommendedName>
</protein>
<dbReference type="InterPro" id="IPR010839">
    <property type="entry name" value="AtuA_N"/>
</dbReference>
<comment type="caution">
    <text evidence="3">The sequence shown here is derived from an EMBL/GenBank/DDBJ whole genome shotgun (WGS) entry which is preliminary data.</text>
</comment>
<dbReference type="Pfam" id="PF07287">
    <property type="entry name" value="AtuA"/>
    <property type="match status" value="1"/>
</dbReference>
<dbReference type="PANTHER" id="PTHR47585">
    <property type="match status" value="1"/>
</dbReference>
<evidence type="ECO:0000313" key="3">
    <source>
        <dbReference type="EMBL" id="KAK5044466.1"/>
    </source>
</evidence>
<keyword evidence="4" id="KW-1185">Reference proteome</keyword>
<gene>
    <name evidence="3" type="ORF">LTR84_010747</name>
</gene>
<feature type="domain" description="AtuA-like ferredoxin-fold" evidence="2">
    <location>
        <begin position="512"/>
        <end position="606"/>
    </location>
</feature>
<proteinExistence type="predicted"/>
<evidence type="ECO:0000259" key="2">
    <source>
        <dbReference type="Pfam" id="PF23544"/>
    </source>
</evidence>
<dbReference type="EMBL" id="JAVRRD010000049">
    <property type="protein sequence ID" value="KAK5044466.1"/>
    <property type="molecule type" value="Genomic_DNA"/>
</dbReference>
<dbReference type="Pfam" id="PF23544">
    <property type="entry name" value="AtuA_ferredoxin"/>
    <property type="match status" value="1"/>
</dbReference>
<organism evidence="3 4">
    <name type="scientific">Exophiala bonariae</name>
    <dbReference type="NCBI Taxonomy" id="1690606"/>
    <lineage>
        <taxon>Eukaryota</taxon>
        <taxon>Fungi</taxon>
        <taxon>Dikarya</taxon>
        <taxon>Ascomycota</taxon>
        <taxon>Pezizomycotina</taxon>
        <taxon>Eurotiomycetes</taxon>
        <taxon>Chaetothyriomycetidae</taxon>
        <taxon>Chaetothyriales</taxon>
        <taxon>Herpotrichiellaceae</taxon>
        <taxon>Exophiala</taxon>
    </lineage>
</organism>
<dbReference type="Proteomes" id="UP001358417">
    <property type="component" value="Unassembled WGS sequence"/>
</dbReference>
<dbReference type="AlphaFoldDB" id="A0AAV9MV51"/>
<evidence type="ECO:0000259" key="1">
    <source>
        <dbReference type="Pfam" id="PF07287"/>
    </source>
</evidence>
<dbReference type="PANTHER" id="PTHR47585:SF2">
    <property type="entry name" value="DUF1446 DOMAIN PROTEIN (AFU_ORTHOLOGUE AFUA_6G11420)"/>
    <property type="match status" value="1"/>
</dbReference>
<accession>A0AAV9MV51</accession>
<dbReference type="InterPro" id="IPR056362">
    <property type="entry name" value="AtuA-like_ferredoxin_dom"/>
</dbReference>
<reference evidence="3 4" key="1">
    <citation type="submission" date="2023-08" db="EMBL/GenBank/DDBJ databases">
        <title>Black Yeasts Isolated from many extreme environments.</title>
        <authorList>
            <person name="Coleine C."/>
            <person name="Stajich J.E."/>
            <person name="Selbmann L."/>
        </authorList>
    </citation>
    <scope>NUCLEOTIDE SEQUENCE [LARGE SCALE GENOMIC DNA]</scope>
    <source>
        <strain evidence="3 4">CCFEE 5792</strain>
    </source>
</reference>